<protein>
    <submittedName>
        <fullName evidence="3">Uncharacterized protein</fullName>
    </submittedName>
</protein>
<accession>A0A915D0D2</accession>
<reference evidence="3" key="1">
    <citation type="submission" date="2022-11" db="UniProtKB">
        <authorList>
            <consortium name="WormBaseParasite"/>
        </authorList>
    </citation>
    <scope>IDENTIFICATION</scope>
</reference>
<organism evidence="2 3">
    <name type="scientific">Ditylenchus dipsaci</name>
    <dbReference type="NCBI Taxonomy" id="166011"/>
    <lineage>
        <taxon>Eukaryota</taxon>
        <taxon>Metazoa</taxon>
        <taxon>Ecdysozoa</taxon>
        <taxon>Nematoda</taxon>
        <taxon>Chromadorea</taxon>
        <taxon>Rhabditida</taxon>
        <taxon>Tylenchina</taxon>
        <taxon>Tylenchomorpha</taxon>
        <taxon>Sphaerularioidea</taxon>
        <taxon>Anguinidae</taxon>
        <taxon>Anguininae</taxon>
        <taxon>Ditylenchus</taxon>
    </lineage>
</organism>
<feature type="region of interest" description="Disordered" evidence="1">
    <location>
        <begin position="172"/>
        <end position="208"/>
    </location>
</feature>
<dbReference type="WBParaSite" id="jg14588">
    <property type="protein sequence ID" value="jg14588"/>
    <property type="gene ID" value="jg14588"/>
</dbReference>
<keyword evidence="2" id="KW-1185">Reference proteome</keyword>
<dbReference type="AlphaFoldDB" id="A0A915D0D2"/>
<sequence length="235" mass="26338">MEGKGRIRDGVANELCMSQRHEVEVEVAAQYVTLASEEPPNACKCYEPGDESEFDCKSRCRMDMLKEMKNWKNPLCSYEKCVINLDNFTFTDQECSKKCLPDCVQTRYNLITTNKGNSSRPDITLITLFWSSFEYLQLQQDFDFIQLLIFISAMLSRKVTTKKIAIQPAGMAMTEKGKPSSTASLGALTNRNKFNAPPSAESTSSVPAMAVNDYNRKAGIRPAAEQRGFNKLPVA</sequence>
<name>A0A915D0D2_9BILA</name>
<evidence type="ECO:0000313" key="3">
    <source>
        <dbReference type="WBParaSite" id="jg14588"/>
    </source>
</evidence>
<evidence type="ECO:0000313" key="2">
    <source>
        <dbReference type="Proteomes" id="UP000887574"/>
    </source>
</evidence>
<proteinExistence type="predicted"/>
<feature type="compositionally biased region" description="Polar residues" evidence="1">
    <location>
        <begin position="179"/>
        <end position="193"/>
    </location>
</feature>
<evidence type="ECO:0000256" key="1">
    <source>
        <dbReference type="SAM" id="MobiDB-lite"/>
    </source>
</evidence>
<dbReference type="Proteomes" id="UP000887574">
    <property type="component" value="Unplaced"/>
</dbReference>